<dbReference type="Gene3D" id="3.40.50.720">
    <property type="entry name" value="NAD(P)-binding Rossmann-like Domain"/>
    <property type="match status" value="1"/>
</dbReference>
<feature type="domain" description="Ketoreductase" evidence="4">
    <location>
        <begin position="12"/>
        <end position="203"/>
    </location>
</feature>
<comment type="similarity">
    <text evidence="1">Belongs to the short-chain dehydrogenases/reductases (SDR) family.</text>
</comment>
<dbReference type="Proteomes" id="UP000297716">
    <property type="component" value="Unassembled WGS sequence"/>
</dbReference>
<dbReference type="SMART" id="SM00822">
    <property type="entry name" value="PKS_KR"/>
    <property type="match status" value="1"/>
</dbReference>
<dbReference type="OrthoDB" id="47007at2759"/>
<accession>A0A4Z0YQL9</accession>
<dbReference type="STRING" id="37992.A0A4Z0YQL9"/>
<keyword evidence="2" id="KW-0521">NADP</keyword>
<dbReference type="InterPro" id="IPR036291">
    <property type="entry name" value="NAD(P)-bd_dom_sf"/>
</dbReference>
<keyword evidence="6" id="KW-1185">Reference proteome</keyword>
<evidence type="ECO:0000313" key="5">
    <source>
        <dbReference type="EMBL" id="TGJ81320.1"/>
    </source>
</evidence>
<dbReference type="Pfam" id="PF13561">
    <property type="entry name" value="adh_short_C2"/>
    <property type="match status" value="1"/>
</dbReference>
<dbReference type="PROSITE" id="PS00061">
    <property type="entry name" value="ADH_SHORT"/>
    <property type="match status" value="1"/>
</dbReference>
<evidence type="ECO:0000259" key="4">
    <source>
        <dbReference type="SMART" id="SM00822"/>
    </source>
</evidence>
<dbReference type="InterPro" id="IPR020904">
    <property type="entry name" value="Sc_DH/Rdtase_CS"/>
</dbReference>
<dbReference type="InterPro" id="IPR002347">
    <property type="entry name" value="SDR_fam"/>
</dbReference>
<name>A0A4Z0YQL9_9PEZI</name>
<reference evidence="5 6" key="1">
    <citation type="submission" date="2019-03" db="EMBL/GenBank/DDBJ databases">
        <title>Draft genome sequence of Xylaria hypoxylon DSM 108379, a ubiquitous saprotrophic-parasitic fungi on hardwood.</title>
        <authorList>
            <person name="Buettner E."/>
            <person name="Leonhardt S."/>
            <person name="Gebauer A.M."/>
            <person name="Liers C."/>
            <person name="Hofrichter M."/>
            <person name="Kellner H."/>
        </authorList>
    </citation>
    <scope>NUCLEOTIDE SEQUENCE [LARGE SCALE GENOMIC DNA]</scope>
    <source>
        <strain evidence="5 6">DSM 108379</strain>
    </source>
</reference>
<dbReference type="GO" id="GO:0006633">
    <property type="term" value="P:fatty acid biosynthetic process"/>
    <property type="evidence" value="ECO:0007669"/>
    <property type="project" value="TreeGrafter"/>
</dbReference>
<dbReference type="GO" id="GO:0016616">
    <property type="term" value="F:oxidoreductase activity, acting on the CH-OH group of donors, NAD or NADP as acceptor"/>
    <property type="evidence" value="ECO:0007669"/>
    <property type="project" value="TreeGrafter"/>
</dbReference>
<dbReference type="InterPro" id="IPR057326">
    <property type="entry name" value="KR_dom"/>
</dbReference>
<proteinExistence type="inferred from homology"/>
<dbReference type="AlphaFoldDB" id="A0A4Z0YQL9"/>
<dbReference type="PRINTS" id="PR00080">
    <property type="entry name" value="SDRFAMILY"/>
</dbReference>
<evidence type="ECO:0000256" key="2">
    <source>
        <dbReference type="ARBA" id="ARBA00022857"/>
    </source>
</evidence>
<dbReference type="PANTHER" id="PTHR42760:SF133">
    <property type="entry name" value="3-OXOACYL-[ACYL-CARRIER-PROTEIN] REDUCTASE"/>
    <property type="match status" value="1"/>
</dbReference>
<dbReference type="PRINTS" id="PR00081">
    <property type="entry name" value="GDHRDH"/>
</dbReference>
<protein>
    <recommendedName>
        <fullName evidence="4">Ketoreductase domain-containing protein</fullName>
    </recommendedName>
</protein>
<organism evidence="5 6">
    <name type="scientific">Xylaria hypoxylon</name>
    <dbReference type="NCBI Taxonomy" id="37992"/>
    <lineage>
        <taxon>Eukaryota</taxon>
        <taxon>Fungi</taxon>
        <taxon>Dikarya</taxon>
        <taxon>Ascomycota</taxon>
        <taxon>Pezizomycotina</taxon>
        <taxon>Sordariomycetes</taxon>
        <taxon>Xylariomycetidae</taxon>
        <taxon>Xylariales</taxon>
        <taxon>Xylariaceae</taxon>
        <taxon>Xylaria</taxon>
    </lineage>
</organism>
<dbReference type="PANTHER" id="PTHR42760">
    <property type="entry name" value="SHORT-CHAIN DEHYDROGENASES/REDUCTASES FAMILY MEMBER"/>
    <property type="match status" value="1"/>
</dbReference>
<dbReference type="EMBL" id="SKBN01000174">
    <property type="protein sequence ID" value="TGJ81320.1"/>
    <property type="molecule type" value="Genomic_DNA"/>
</dbReference>
<evidence type="ECO:0000313" key="6">
    <source>
        <dbReference type="Proteomes" id="UP000297716"/>
    </source>
</evidence>
<keyword evidence="3" id="KW-0560">Oxidoreductase</keyword>
<evidence type="ECO:0000256" key="3">
    <source>
        <dbReference type="ARBA" id="ARBA00023002"/>
    </source>
</evidence>
<dbReference type="FunFam" id="3.40.50.720:FF:000084">
    <property type="entry name" value="Short-chain dehydrogenase reductase"/>
    <property type="match status" value="1"/>
</dbReference>
<sequence>MSVTNDLSFQGKVAIITGSGRPSGIGAAIAVALAARGASVTINYVSDSSAPRAAELAESIRAKGGKAAVVRGDVGDPEVAKKLVKETLAAFNTDKIDIVAVNKSTTVNNAGIAPMTPTVEVTPEEMSSVFRTNFQGPLLLVQAALPYMPRGGRIINISTCLSRMGLHSPIYTASKAALDSLTYTWALEFGRKFGITVNAIAPGITKTEISPPDDHPELLRLLSMTRLEGRMGTIEEIADAVVLVASPLSGWITGQYISVSGGVNWI</sequence>
<evidence type="ECO:0000256" key="1">
    <source>
        <dbReference type="ARBA" id="ARBA00006484"/>
    </source>
</evidence>
<dbReference type="SUPFAM" id="SSF51735">
    <property type="entry name" value="NAD(P)-binding Rossmann-fold domains"/>
    <property type="match status" value="1"/>
</dbReference>
<dbReference type="GO" id="GO:0048038">
    <property type="term" value="F:quinone binding"/>
    <property type="evidence" value="ECO:0007669"/>
    <property type="project" value="TreeGrafter"/>
</dbReference>
<gene>
    <name evidence="5" type="ORF">E0Z10_g7436</name>
</gene>
<comment type="caution">
    <text evidence="5">The sequence shown here is derived from an EMBL/GenBank/DDBJ whole genome shotgun (WGS) entry which is preliminary data.</text>
</comment>